<name>A0ABS2RLY0_9ACTN</name>
<gene>
    <name evidence="3" type="ORF">JOE57_002940</name>
</gene>
<keyword evidence="4" id="KW-1185">Reference proteome</keyword>
<comment type="caution">
    <text evidence="3">The sequence shown here is derived from an EMBL/GenBank/DDBJ whole genome shotgun (WGS) entry which is preliminary data.</text>
</comment>
<evidence type="ECO:0000259" key="2">
    <source>
        <dbReference type="Pfam" id="PF01408"/>
    </source>
</evidence>
<accession>A0ABS2RLY0</accession>
<evidence type="ECO:0000256" key="1">
    <source>
        <dbReference type="ARBA" id="ARBA00023002"/>
    </source>
</evidence>
<reference evidence="3 4" key="1">
    <citation type="submission" date="2021-01" db="EMBL/GenBank/DDBJ databases">
        <title>Sequencing the genomes of 1000 actinobacteria strains.</title>
        <authorList>
            <person name="Klenk H.-P."/>
        </authorList>
    </citation>
    <scope>NUCLEOTIDE SEQUENCE [LARGE SCALE GENOMIC DNA]</scope>
    <source>
        <strain evidence="3 4">DSM 18662</strain>
    </source>
</reference>
<dbReference type="Gene3D" id="3.40.50.720">
    <property type="entry name" value="NAD(P)-binding Rossmann-like Domain"/>
    <property type="match status" value="1"/>
</dbReference>
<protein>
    <submittedName>
        <fullName evidence="3">Dehydrogenase</fullName>
    </submittedName>
</protein>
<evidence type="ECO:0000313" key="4">
    <source>
        <dbReference type="Proteomes" id="UP000704762"/>
    </source>
</evidence>
<organism evidence="3 4">
    <name type="scientific">Microlunatus panaciterrae</name>
    <dbReference type="NCBI Taxonomy" id="400768"/>
    <lineage>
        <taxon>Bacteria</taxon>
        <taxon>Bacillati</taxon>
        <taxon>Actinomycetota</taxon>
        <taxon>Actinomycetes</taxon>
        <taxon>Propionibacteriales</taxon>
        <taxon>Propionibacteriaceae</taxon>
        <taxon>Microlunatus</taxon>
    </lineage>
</organism>
<dbReference type="InterPro" id="IPR036291">
    <property type="entry name" value="NAD(P)-bd_dom_sf"/>
</dbReference>
<dbReference type="Pfam" id="PF01408">
    <property type="entry name" value="GFO_IDH_MocA"/>
    <property type="match status" value="1"/>
</dbReference>
<dbReference type="PANTHER" id="PTHR43818:SF11">
    <property type="entry name" value="BCDNA.GH03377"/>
    <property type="match status" value="1"/>
</dbReference>
<dbReference type="RefSeq" id="WP_204919153.1">
    <property type="nucleotide sequence ID" value="NZ_BAAAQP010000003.1"/>
</dbReference>
<dbReference type="SUPFAM" id="SSF55347">
    <property type="entry name" value="Glyceraldehyde-3-phosphate dehydrogenase-like, C-terminal domain"/>
    <property type="match status" value="1"/>
</dbReference>
<dbReference type="PANTHER" id="PTHR43818">
    <property type="entry name" value="BCDNA.GH03377"/>
    <property type="match status" value="1"/>
</dbReference>
<dbReference type="Gene3D" id="3.30.360.10">
    <property type="entry name" value="Dihydrodipicolinate Reductase, domain 2"/>
    <property type="match status" value="1"/>
</dbReference>
<dbReference type="SUPFAM" id="SSF51735">
    <property type="entry name" value="NAD(P)-binding Rossmann-fold domains"/>
    <property type="match status" value="1"/>
</dbReference>
<sequence length="369" mass="39563">MIDIAVVGLGFGADFVPLYQAHPDVGRVGIVDPDPGRLAAVAKRCQVADSYRSLEDLLDSRGWDAVHLLTPVALHADQVIKVLESGRHCACAVPMATSLADIDRIIAVQGRTGRTYMMMETAVCSREFFYARSLLERGQLGQLSFFRGEHLQNLDGYPPYWLGFPPMHYVTHALSPALALADARAESVRCLGSGLLTPQRRGLSGNTFGTETALFTLRRRSPASPGAAEEALAANITVSFFQLGRSYLEGFSVYGDAGALEWPQLEGGPMKQFRMSGRTSGQRGRPVDVIDLHPPAVTGTLPAPLQPFTVSGGHGGSHPHLVHEFVRSLVEGRPPVVDHRAAARFTAPGICAHSSAMSAGAEVAIPDYG</sequence>
<dbReference type="InterPro" id="IPR000683">
    <property type="entry name" value="Gfo/Idh/MocA-like_OxRdtase_N"/>
</dbReference>
<keyword evidence="1" id="KW-0560">Oxidoreductase</keyword>
<proteinExistence type="predicted"/>
<feature type="domain" description="Gfo/Idh/MocA-like oxidoreductase N-terminal" evidence="2">
    <location>
        <begin position="3"/>
        <end position="118"/>
    </location>
</feature>
<dbReference type="InterPro" id="IPR050463">
    <property type="entry name" value="Gfo/Idh/MocA_oxidrdct_glycsds"/>
</dbReference>
<dbReference type="Proteomes" id="UP000704762">
    <property type="component" value="Unassembled WGS sequence"/>
</dbReference>
<dbReference type="EMBL" id="JAFBCF010000001">
    <property type="protein sequence ID" value="MBM7800019.1"/>
    <property type="molecule type" value="Genomic_DNA"/>
</dbReference>
<evidence type="ECO:0000313" key="3">
    <source>
        <dbReference type="EMBL" id="MBM7800019.1"/>
    </source>
</evidence>